<evidence type="ECO:0000256" key="6">
    <source>
        <dbReference type="SAM" id="MobiDB-lite"/>
    </source>
</evidence>
<dbReference type="GO" id="GO:0016036">
    <property type="term" value="P:cellular response to phosphate starvation"/>
    <property type="evidence" value="ECO:0007669"/>
    <property type="project" value="TreeGrafter"/>
</dbReference>
<feature type="compositionally biased region" description="Low complexity" evidence="6">
    <location>
        <begin position="51"/>
        <end position="67"/>
    </location>
</feature>
<feature type="transmembrane region" description="Helical" evidence="7">
    <location>
        <begin position="686"/>
        <end position="710"/>
    </location>
</feature>
<feature type="compositionally biased region" description="Basic and acidic residues" evidence="6">
    <location>
        <begin position="1048"/>
        <end position="1060"/>
    </location>
</feature>
<feature type="compositionally biased region" description="Basic and acidic residues" evidence="6">
    <location>
        <begin position="1111"/>
        <end position="1127"/>
    </location>
</feature>
<feature type="region of interest" description="Disordered" evidence="6">
    <location>
        <begin position="51"/>
        <end position="84"/>
    </location>
</feature>
<dbReference type="AlphaFoldDB" id="A0A077RBT0"/>
<feature type="region of interest" description="Disordered" evidence="6">
    <location>
        <begin position="138"/>
        <end position="173"/>
    </location>
</feature>
<dbReference type="InterPro" id="IPR004342">
    <property type="entry name" value="EXS_C"/>
</dbReference>
<evidence type="ECO:0000313" key="10">
    <source>
        <dbReference type="EMBL" id="CDI54834.1"/>
    </source>
</evidence>
<dbReference type="PROSITE" id="PS51380">
    <property type="entry name" value="EXS"/>
    <property type="match status" value="1"/>
</dbReference>
<feature type="compositionally biased region" description="Polar residues" evidence="6">
    <location>
        <begin position="239"/>
        <end position="249"/>
    </location>
</feature>
<dbReference type="GO" id="GO:0005886">
    <property type="term" value="C:plasma membrane"/>
    <property type="evidence" value="ECO:0007669"/>
    <property type="project" value="TreeGrafter"/>
</dbReference>
<feature type="domain" description="EXS" evidence="8">
    <location>
        <begin position="762"/>
        <end position="956"/>
    </location>
</feature>
<keyword evidence="5 7" id="KW-0472">Membrane</keyword>
<feature type="region of interest" description="Disordered" evidence="6">
    <location>
        <begin position="1048"/>
        <end position="1161"/>
    </location>
</feature>
<dbReference type="PANTHER" id="PTHR10783">
    <property type="entry name" value="XENOTROPIC AND POLYTROPIC RETROVIRUS RECEPTOR 1-RELATED"/>
    <property type="match status" value="1"/>
</dbReference>
<feature type="compositionally biased region" description="Polar residues" evidence="6">
    <location>
        <begin position="199"/>
        <end position="213"/>
    </location>
</feature>
<dbReference type="InterPro" id="IPR004331">
    <property type="entry name" value="SPX_dom"/>
</dbReference>
<comment type="subcellular location">
    <subcellularLocation>
        <location evidence="1">Membrane</location>
        <topology evidence="1">Multi-pass membrane protein</topology>
    </subcellularLocation>
</comment>
<evidence type="ECO:0000256" key="1">
    <source>
        <dbReference type="ARBA" id="ARBA00004141"/>
    </source>
</evidence>
<feature type="region of interest" description="Disordered" evidence="6">
    <location>
        <begin position="388"/>
        <end position="420"/>
    </location>
</feature>
<sequence length="1161" mass="131370">MKFARYLDENTVPEWKKVYIQYRGLKKLIKRVAEHRQARLRLEAQLEISPTHSSSTFVTPSTPSTDPFLRKRNGTTSSDRDAQYTLASSPGYLKRHDYGGTNANANASAPAPALPPLPVVILAGTGLRLSFDDYTHDGAPMRLPAHETNPPNDVEAQSQPAPRPDTLTDQQHSSIDSNTHLIENEPIANDVSTSHKQDSSAQHNSAPSPSTPHATLRYDDSATTRARPAHTPHNPSRRAINSSFSTSTSNKHRLLLSRTSSTRSINDDPPASLQDLITIYFDDEEAKIFSACNAELERVVTFYEAQEHEAAKKYAQLARQLKELADHRREYRAKYNISDHDKTSAGSRRHRMSQLLSNLPGSRLVVADEVAHRIKSVPALTQLKSRELNGERVTDGADPRFSLDTNNRRTENNDDDEGDKRRAKALAQMQASLRGWDDDTDQAIREANKAAAMSHDPEAYAAARKKLKAAVLEYYKFLDTLTNYKILNRTGFAKVMKKLSKSVGVPCSDLYYHDKVAPTILVTSDRIERLRKATEDIYTAYFEHGNRKQALNRLRAREDHTTHHYSVFRSGFYLGISLCAIVGGLIEAMKPETQAEIPNWQALLRVYGAEFIPTLFALVFGLNLAWWHAVRINTVFIFEWDVRTTMDHRQFFEIPSLLMLFLSCCFWVSFINPFPGSISPTTWPTVWLVITASLMLNPLPILLPASRWWFAKSLLRVLTAGFKRVEFRDFFLGDELNSLAWTISNFWFFGCEYHHDWAYPDRCSPNHTYWTAVLLSVPAWLRLGQCIRRWIDSDYKTHLHLVNAGKYASAVVYNFMYIHYRRGNSLPGRDKALWILFATIYSVWHIGWDLLMDWSVLKPRAKHFLLRNEISFPQPVYYIFMLVDVVGRSVWLIYLIPGSASVTLRSFLAAFVEMIRRACWNNLRVENEQIGNTDSFKIMRDLPLPYRQKLMDEAVESDSATTPKTGIFASVKLASLGKKGTPTIAAHIRNHHHEYETQQRQGGEEEEEGGGETSDQVEVGAREGRGKERRKSLIESLRNKLVPVGKGEEYHGKHLDERAVTKGQSGRDYMPRKGESVRGFVDVDSDDDDDDDDGNGGDGEQGQGSESNDEVNSKDRSSPEHVEKELPKIPSRALSKGRGVSRGVQVEMGQQSSSLSGEEGR</sequence>
<feature type="compositionally biased region" description="Low complexity" evidence="6">
    <location>
        <begin position="1149"/>
        <end position="1161"/>
    </location>
</feature>
<feature type="transmembrane region" description="Helical" evidence="7">
    <location>
        <begin position="606"/>
        <end position="630"/>
    </location>
</feature>
<evidence type="ECO:0000256" key="3">
    <source>
        <dbReference type="ARBA" id="ARBA00022692"/>
    </source>
</evidence>
<feature type="region of interest" description="Disordered" evidence="6">
    <location>
        <begin position="993"/>
        <end position="1031"/>
    </location>
</feature>
<name>A0A077RBT0_9BASI</name>
<evidence type="ECO:0000256" key="5">
    <source>
        <dbReference type="ARBA" id="ARBA00023136"/>
    </source>
</evidence>
<comment type="similarity">
    <text evidence="2">Belongs to the SYG1 (TC 2.A.94) family.</text>
</comment>
<keyword evidence="4 7" id="KW-1133">Transmembrane helix</keyword>
<proteinExistence type="inferred from homology"/>
<evidence type="ECO:0000259" key="8">
    <source>
        <dbReference type="PROSITE" id="PS51380"/>
    </source>
</evidence>
<evidence type="ECO:0000256" key="7">
    <source>
        <dbReference type="SAM" id="Phobius"/>
    </source>
</evidence>
<dbReference type="PANTHER" id="PTHR10783:SF103">
    <property type="entry name" value="SOLUTE CARRIER FAMILY 53 MEMBER 1"/>
    <property type="match status" value="1"/>
</dbReference>
<evidence type="ECO:0000256" key="4">
    <source>
        <dbReference type="ARBA" id="ARBA00022989"/>
    </source>
</evidence>
<accession>A0A077RBT0</accession>
<dbReference type="GO" id="GO:0000822">
    <property type="term" value="F:inositol hexakisphosphate binding"/>
    <property type="evidence" value="ECO:0007669"/>
    <property type="project" value="TreeGrafter"/>
</dbReference>
<evidence type="ECO:0000256" key="2">
    <source>
        <dbReference type="ARBA" id="ARBA00009665"/>
    </source>
</evidence>
<feature type="transmembrane region" description="Helical" evidence="7">
    <location>
        <begin position="651"/>
        <end position="674"/>
    </location>
</feature>
<feature type="domain" description="SPX" evidence="9">
    <location>
        <begin position="1"/>
        <end position="513"/>
    </location>
</feature>
<protein>
    <submittedName>
        <fullName evidence="10">Related to putative phosphate transporter 1</fullName>
    </submittedName>
</protein>
<dbReference type="Pfam" id="PF03124">
    <property type="entry name" value="EXS"/>
    <property type="match status" value="1"/>
</dbReference>
<dbReference type="GO" id="GO:0006817">
    <property type="term" value="P:phosphate ion transport"/>
    <property type="evidence" value="ECO:0007669"/>
    <property type="project" value="TreeGrafter"/>
</dbReference>
<dbReference type="PROSITE" id="PS51382">
    <property type="entry name" value="SPX"/>
    <property type="match status" value="1"/>
</dbReference>
<keyword evidence="3 7" id="KW-0812">Transmembrane</keyword>
<feature type="region of interest" description="Disordered" evidence="6">
    <location>
        <begin position="191"/>
        <end position="252"/>
    </location>
</feature>
<organism evidence="10">
    <name type="scientific">Melanopsichium pennsylvanicum 4</name>
    <dbReference type="NCBI Taxonomy" id="1398559"/>
    <lineage>
        <taxon>Eukaryota</taxon>
        <taxon>Fungi</taxon>
        <taxon>Dikarya</taxon>
        <taxon>Basidiomycota</taxon>
        <taxon>Ustilaginomycotina</taxon>
        <taxon>Ustilaginomycetes</taxon>
        <taxon>Ustilaginales</taxon>
        <taxon>Ustilaginaceae</taxon>
        <taxon>Melanopsichium</taxon>
    </lineage>
</organism>
<dbReference type="GO" id="GO:0005794">
    <property type="term" value="C:Golgi apparatus"/>
    <property type="evidence" value="ECO:0007669"/>
    <property type="project" value="TreeGrafter"/>
</dbReference>
<feature type="compositionally biased region" description="Acidic residues" evidence="6">
    <location>
        <begin position="1083"/>
        <end position="1095"/>
    </location>
</feature>
<evidence type="ECO:0000259" key="9">
    <source>
        <dbReference type="PROSITE" id="PS51382"/>
    </source>
</evidence>
<feature type="compositionally biased region" description="Basic and acidic residues" evidence="6">
    <location>
        <begin position="388"/>
        <end position="398"/>
    </location>
</feature>
<reference evidence="10" key="1">
    <citation type="journal article" date="2014" name="Genome Biol. Evol.">
        <title>Gene Loss Rather Than Gene Gain Is Associated with a Host Jump from Monocots to Dicots in the Smut Fungus Melanopsichium pennsylvanicum.</title>
        <authorList>
            <person name="Sharma R."/>
            <person name="Mishra B."/>
            <person name="Runge F."/>
            <person name="Thines M."/>
        </authorList>
    </citation>
    <scope>NUCLEOTIDE SEQUENCE</scope>
    <source>
        <strain evidence="10">4</strain>
    </source>
</reference>
<feature type="transmembrane region" description="Helical" evidence="7">
    <location>
        <begin position="832"/>
        <end position="854"/>
    </location>
</feature>
<feature type="compositionally biased region" description="Polar residues" evidence="6">
    <location>
        <begin position="149"/>
        <end position="160"/>
    </location>
</feature>
<dbReference type="Pfam" id="PF03105">
    <property type="entry name" value="SPX"/>
    <property type="match status" value="1"/>
</dbReference>
<dbReference type="EMBL" id="HG529630">
    <property type="protein sequence ID" value="CDI54834.1"/>
    <property type="molecule type" value="Genomic_DNA"/>
</dbReference>